<comment type="caution">
    <text evidence="1">The sequence shown here is derived from an EMBL/GenBank/DDBJ whole genome shotgun (WGS) entry which is preliminary data.</text>
</comment>
<name>A0A1J8PQ61_9AGAM</name>
<evidence type="ECO:0000313" key="1">
    <source>
        <dbReference type="EMBL" id="OJA11021.1"/>
    </source>
</evidence>
<evidence type="ECO:0000313" key="2">
    <source>
        <dbReference type="Proteomes" id="UP000183567"/>
    </source>
</evidence>
<protein>
    <submittedName>
        <fullName evidence="1">Uncharacterized protein</fullName>
    </submittedName>
</protein>
<dbReference type="Proteomes" id="UP000183567">
    <property type="component" value="Unassembled WGS sequence"/>
</dbReference>
<accession>A0A1J8PQ61</accession>
<gene>
    <name evidence="1" type="ORF">AZE42_06439</name>
</gene>
<dbReference type="AlphaFoldDB" id="A0A1J8PQ61"/>
<proteinExistence type="predicted"/>
<dbReference type="EMBL" id="LVVM01005282">
    <property type="protein sequence ID" value="OJA11021.1"/>
    <property type="molecule type" value="Genomic_DNA"/>
</dbReference>
<dbReference type="OrthoDB" id="9922773at2759"/>
<sequence>MEEVASFIARLEEINEADEETVSCVNERRGTDTAQIIVICEDLIRFLWFSLRDGGASLRSRDQAMSKALAEDWQKDMIDAIETGHPEASKIHMTKATIKVIGPPPL</sequence>
<keyword evidence="2" id="KW-1185">Reference proteome</keyword>
<organism evidence="1 2">
    <name type="scientific">Rhizopogon vesiculosus</name>
    <dbReference type="NCBI Taxonomy" id="180088"/>
    <lineage>
        <taxon>Eukaryota</taxon>
        <taxon>Fungi</taxon>
        <taxon>Dikarya</taxon>
        <taxon>Basidiomycota</taxon>
        <taxon>Agaricomycotina</taxon>
        <taxon>Agaricomycetes</taxon>
        <taxon>Agaricomycetidae</taxon>
        <taxon>Boletales</taxon>
        <taxon>Suillineae</taxon>
        <taxon>Rhizopogonaceae</taxon>
        <taxon>Rhizopogon</taxon>
    </lineage>
</organism>
<dbReference type="STRING" id="180088.A0A1J8PQ61"/>
<reference evidence="1 2" key="1">
    <citation type="submission" date="2016-03" db="EMBL/GenBank/DDBJ databases">
        <title>Comparative genomics of the ectomycorrhizal sister species Rhizopogon vinicolor and Rhizopogon vesiculosus (Basidiomycota: Boletales) reveals a divergence of the mating type B locus.</title>
        <authorList>
            <person name="Mujic A.B."/>
            <person name="Kuo A."/>
            <person name="Tritt A."/>
            <person name="Lipzen A."/>
            <person name="Chen C."/>
            <person name="Johnson J."/>
            <person name="Sharma A."/>
            <person name="Barry K."/>
            <person name="Grigoriev I.V."/>
            <person name="Spatafora J.W."/>
        </authorList>
    </citation>
    <scope>NUCLEOTIDE SEQUENCE [LARGE SCALE GENOMIC DNA]</scope>
    <source>
        <strain evidence="1 2">AM-OR11-056</strain>
    </source>
</reference>